<keyword evidence="2" id="KW-1185">Reference proteome</keyword>
<dbReference type="Proteomes" id="UP001597214">
    <property type="component" value="Unassembled WGS sequence"/>
</dbReference>
<comment type="caution">
    <text evidence="1">The sequence shown here is derived from an EMBL/GenBank/DDBJ whole genome shotgun (WGS) entry which is preliminary data.</text>
</comment>
<accession>A0ABW4LRT5</accession>
<gene>
    <name evidence="1" type="ORF">ACFSCX_09485</name>
</gene>
<evidence type="ECO:0000313" key="2">
    <source>
        <dbReference type="Proteomes" id="UP001597214"/>
    </source>
</evidence>
<evidence type="ECO:0000313" key="1">
    <source>
        <dbReference type="EMBL" id="MFD1736798.1"/>
    </source>
</evidence>
<sequence length="191" mass="21840">MQVTPLKYHITNGLLGMKHERPVMGIRQKEADLSIQQPEADVRIKTTPGEMHIDQSQAFQDAGLKDAFERTREYVEYAKSKWFSDLAKMSAQGDQMMNIHNGPVLAQIAKVNGETPMKETGLGYIPSSHFAVKLDYQPAKVEVDIKANEPIIRSRVNPPEFNFQKWQVQNYLIHKPFIDIEYVGNHIDMKS</sequence>
<name>A0ABW4LRT5_9BACI</name>
<dbReference type="Pfam" id="PF20074">
    <property type="entry name" value="DUF6470"/>
    <property type="match status" value="1"/>
</dbReference>
<dbReference type="RefSeq" id="WP_377927969.1">
    <property type="nucleotide sequence ID" value="NZ_JBHUEM010000011.1"/>
</dbReference>
<reference evidence="2" key="1">
    <citation type="journal article" date="2019" name="Int. J. Syst. Evol. Microbiol.">
        <title>The Global Catalogue of Microorganisms (GCM) 10K type strain sequencing project: providing services to taxonomists for standard genome sequencing and annotation.</title>
        <authorList>
            <consortium name="The Broad Institute Genomics Platform"/>
            <consortium name="The Broad Institute Genome Sequencing Center for Infectious Disease"/>
            <person name="Wu L."/>
            <person name="Ma J."/>
        </authorList>
    </citation>
    <scope>NUCLEOTIDE SEQUENCE [LARGE SCALE GENOMIC DNA]</scope>
    <source>
        <strain evidence="2">CCUG 49339</strain>
    </source>
</reference>
<proteinExistence type="predicted"/>
<dbReference type="InterPro" id="IPR045527">
    <property type="entry name" value="DUF6470"/>
</dbReference>
<organism evidence="1 2">
    <name type="scientific">Bacillus salitolerans</name>
    <dbReference type="NCBI Taxonomy" id="1437434"/>
    <lineage>
        <taxon>Bacteria</taxon>
        <taxon>Bacillati</taxon>
        <taxon>Bacillota</taxon>
        <taxon>Bacilli</taxon>
        <taxon>Bacillales</taxon>
        <taxon>Bacillaceae</taxon>
        <taxon>Bacillus</taxon>
    </lineage>
</organism>
<protein>
    <submittedName>
        <fullName evidence="1">DUF6470 family protein</fullName>
    </submittedName>
</protein>
<dbReference type="EMBL" id="JBHUEM010000011">
    <property type="protein sequence ID" value="MFD1736798.1"/>
    <property type="molecule type" value="Genomic_DNA"/>
</dbReference>